<evidence type="ECO:0000259" key="1">
    <source>
        <dbReference type="PROSITE" id="PS50801"/>
    </source>
</evidence>
<dbReference type="Gene3D" id="3.30.750.24">
    <property type="entry name" value="STAS domain"/>
    <property type="match status" value="1"/>
</dbReference>
<dbReference type="RefSeq" id="WP_344950576.1">
    <property type="nucleotide sequence ID" value="NZ_BAAAZG010000028.1"/>
</dbReference>
<gene>
    <name evidence="2" type="ORF">GCM10022214_44330</name>
</gene>
<evidence type="ECO:0000313" key="3">
    <source>
        <dbReference type="Proteomes" id="UP001500683"/>
    </source>
</evidence>
<protein>
    <recommendedName>
        <fullName evidence="1">STAS domain-containing protein</fullName>
    </recommendedName>
</protein>
<organism evidence="2 3">
    <name type="scientific">Actinomadura miaoliensis</name>
    <dbReference type="NCBI Taxonomy" id="430685"/>
    <lineage>
        <taxon>Bacteria</taxon>
        <taxon>Bacillati</taxon>
        <taxon>Actinomycetota</taxon>
        <taxon>Actinomycetes</taxon>
        <taxon>Streptosporangiales</taxon>
        <taxon>Thermomonosporaceae</taxon>
        <taxon>Actinomadura</taxon>
    </lineage>
</organism>
<dbReference type="InterPro" id="IPR002645">
    <property type="entry name" value="STAS_dom"/>
</dbReference>
<dbReference type="CDD" id="cd07043">
    <property type="entry name" value="STAS_anti-anti-sigma_factors"/>
    <property type="match status" value="1"/>
</dbReference>
<dbReference type="SUPFAM" id="SSF52091">
    <property type="entry name" value="SpoIIaa-like"/>
    <property type="match status" value="1"/>
</dbReference>
<proteinExistence type="predicted"/>
<comment type="caution">
    <text evidence="2">The sequence shown here is derived from an EMBL/GenBank/DDBJ whole genome shotgun (WGS) entry which is preliminary data.</text>
</comment>
<dbReference type="EMBL" id="BAAAZG010000028">
    <property type="protein sequence ID" value="GAA4080769.1"/>
    <property type="molecule type" value="Genomic_DNA"/>
</dbReference>
<reference evidence="3" key="1">
    <citation type="journal article" date="2019" name="Int. J. Syst. Evol. Microbiol.">
        <title>The Global Catalogue of Microorganisms (GCM) 10K type strain sequencing project: providing services to taxonomists for standard genome sequencing and annotation.</title>
        <authorList>
            <consortium name="The Broad Institute Genomics Platform"/>
            <consortium name="The Broad Institute Genome Sequencing Center for Infectious Disease"/>
            <person name="Wu L."/>
            <person name="Ma J."/>
        </authorList>
    </citation>
    <scope>NUCLEOTIDE SEQUENCE [LARGE SCALE GENOMIC DNA]</scope>
    <source>
        <strain evidence="3">JCM 16702</strain>
    </source>
</reference>
<dbReference type="InterPro" id="IPR058548">
    <property type="entry name" value="MlaB-like_STAS"/>
</dbReference>
<dbReference type="InterPro" id="IPR025847">
    <property type="entry name" value="MEDS_domain"/>
</dbReference>
<name>A0ABP7W4D3_9ACTN</name>
<keyword evidence="3" id="KW-1185">Reference proteome</keyword>
<accession>A0ABP7W4D3</accession>
<sequence>MSEPGGGWFAERAVGELRPGDHGWLAYRTPEEREHVIGDFVHDGLRNTEEKVVYVTDAPPERLPGVRRLAGVDLLDRVRRRQLRVLSRELTCLDRAGRFDPPRMLDAVAREVESAFGQEFRAVRVTTDFSWLLAAPGPAGLTRMLSCEHLVDQAVSPSTTTMAICQVRRGARPRDELTALRDAHEVLVAANPEYDDGVLRIVRTFEPHGLRVEGELDAARHTVFADRLARVTATRRRTHLDLSGLRFIDVAGLALLARHAAGLPGGRGLVLDDVPAGVAELIDMVGWRRLPGLLRGRRRPVPAREN</sequence>
<dbReference type="Proteomes" id="UP001500683">
    <property type="component" value="Unassembled WGS sequence"/>
</dbReference>
<dbReference type="PROSITE" id="PS50801">
    <property type="entry name" value="STAS"/>
    <property type="match status" value="1"/>
</dbReference>
<feature type="domain" description="STAS" evidence="1">
    <location>
        <begin position="210"/>
        <end position="286"/>
    </location>
</feature>
<dbReference type="Pfam" id="PF13466">
    <property type="entry name" value="STAS_2"/>
    <property type="match status" value="1"/>
</dbReference>
<dbReference type="InterPro" id="IPR036513">
    <property type="entry name" value="STAS_dom_sf"/>
</dbReference>
<dbReference type="Pfam" id="PF14417">
    <property type="entry name" value="MEDS"/>
    <property type="match status" value="1"/>
</dbReference>
<evidence type="ECO:0000313" key="2">
    <source>
        <dbReference type="EMBL" id="GAA4080769.1"/>
    </source>
</evidence>